<dbReference type="Pfam" id="PF00004">
    <property type="entry name" value="AAA"/>
    <property type="match status" value="1"/>
</dbReference>
<dbReference type="Pfam" id="PF17862">
    <property type="entry name" value="AAA_lid_3"/>
    <property type="match status" value="1"/>
</dbReference>
<dbReference type="OrthoDB" id="9802352at2"/>
<dbReference type="Gene3D" id="3.40.50.300">
    <property type="entry name" value="P-loop containing nucleotide triphosphate hydrolases"/>
    <property type="match status" value="1"/>
</dbReference>
<evidence type="ECO:0000256" key="3">
    <source>
        <dbReference type="ARBA" id="ARBA00038088"/>
    </source>
</evidence>
<gene>
    <name evidence="6" type="ORF">SAMN02745117_00863</name>
</gene>
<dbReference type="Proteomes" id="UP000184327">
    <property type="component" value="Unassembled WGS sequence"/>
</dbReference>
<dbReference type="GO" id="GO:0005524">
    <property type="term" value="F:ATP binding"/>
    <property type="evidence" value="ECO:0007669"/>
    <property type="project" value="UniProtKB-KW"/>
</dbReference>
<reference evidence="6 7" key="1">
    <citation type="submission" date="2016-11" db="EMBL/GenBank/DDBJ databases">
        <authorList>
            <person name="Jaros S."/>
            <person name="Januszkiewicz K."/>
            <person name="Wedrychowicz H."/>
        </authorList>
    </citation>
    <scope>NUCLEOTIDE SEQUENCE [LARGE SCALE GENOMIC DNA]</scope>
    <source>
        <strain evidence="6 7">DSM 16112</strain>
    </source>
</reference>
<evidence type="ECO:0000313" key="7">
    <source>
        <dbReference type="Proteomes" id="UP000184327"/>
    </source>
</evidence>
<evidence type="ECO:0000256" key="4">
    <source>
        <dbReference type="ARBA" id="ARBA00040480"/>
    </source>
</evidence>
<proteinExistence type="inferred from homology"/>
<dbReference type="SUPFAM" id="SSF52540">
    <property type="entry name" value="P-loop containing nucleoside triphosphate hydrolases"/>
    <property type="match status" value="2"/>
</dbReference>
<dbReference type="InterPro" id="IPR027417">
    <property type="entry name" value="P-loop_NTPase"/>
</dbReference>
<dbReference type="InterPro" id="IPR041569">
    <property type="entry name" value="AAA_lid_3"/>
</dbReference>
<sequence length="507" mass="56278">MKTPIQDLLHAQVESLYPAIYLVTQEETDANELIQELAESDGQERPIVEWNLASGFTDFHTRQPQTEWCNLAAALNVLLADELDNQFIVLRDAHLALRDASGTADALAVARLRALIARILEDQNATTTIFLVSSQAFIPPELETFITIFELPLPDEAEIRDLIGRYLQAYELTLPPEHITRLALALQGLTQYEIGQLLNRGYQNDGSIDLDDIPLVQEEKRQIIRKSGILEMVTVTETLDNIGGLEKIKPWLRQKSGILENWAQARAFGVESPKGVLIVGMPGCGKSLTAKATAAQFALPLLKMDMGSLMGKYVGESENNMRRALQVAEAVSPCVLWVDEVEKAFVGAGSGGSGGGSEVTTRLFGYFLTWMQEKTKQVFVVATANDISALPPELLRKGRFDEIFYVDFPNAVEREAIFRVHLEKRRKLHSGIDLGAMAQATEGYSGADIESVVKEAIELAFLDGCKPLDTALLRRVTLDIQPLSVVMKDRITEYQKRFEKMKIKSAS</sequence>
<evidence type="ECO:0000259" key="5">
    <source>
        <dbReference type="SMART" id="SM00382"/>
    </source>
</evidence>
<evidence type="ECO:0000313" key="6">
    <source>
        <dbReference type="EMBL" id="SHE80669.1"/>
    </source>
</evidence>
<dbReference type="SMART" id="SM00382">
    <property type="entry name" value="AAA"/>
    <property type="match status" value="1"/>
</dbReference>
<keyword evidence="7" id="KW-1185">Reference proteome</keyword>
<dbReference type="InterPro" id="IPR003593">
    <property type="entry name" value="AAA+_ATPase"/>
</dbReference>
<dbReference type="InterPro" id="IPR003959">
    <property type="entry name" value="ATPase_AAA_core"/>
</dbReference>
<dbReference type="AlphaFoldDB" id="A0A1M4WHF6"/>
<dbReference type="Gene3D" id="1.10.8.60">
    <property type="match status" value="1"/>
</dbReference>
<protein>
    <recommendedName>
        <fullName evidence="4">Uncharacterized AAA domain-containing protein ycf46</fullName>
    </recommendedName>
</protein>
<feature type="domain" description="AAA+ ATPase" evidence="5">
    <location>
        <begin position="272"/>
        <end position="410"/>
    </location>
</feature>
<dbReference type="STRING" id="1122156.SAMN02745117_00863"/>
<name>A0A1M4WHF6_9BURK</name>
<evidence type="ECO:0000256" key="1">
    <source>
        <dbReference type="ARBA" id="ARBA00022741"/>
    </source>
</evidence>
<dbReference type="PANTHER" id="PTHR42960">
    <property type="entry name" value="YCF46 PROTEIN"/>
    <property type="match status" value="1"/>
</dbReference>
<comment type="similarity">
    <text evidence="3">Belongs to the AAA ATPase family. Highly divergent.</text>
</comment>
<dbReference type="RefSeq" id="WP_073355040.1">
    <property type="nucleotide sequence ID" value="NZ_FQUZ01000007.1"/>
</dbReference>
<dbReference type="InterPro" id="IPR052381">
    <property type="entry name" value="AAA_domain_protein"/>
</dbReference>
<dbReference type="EMBL" id="FQUZ01000007">
    <property type="protein sequence ID" value="SHE80669.1"/>
    <property type="molecule type" value="Genomic_DNA"/>
</dbReference>
<dbReference type="GO" id="GO:0016887">
    <property type="term" value="F:ATP hydrolysis activity"/>
    <property type="evidence" value="ECO:0007669"/>
    <property type="project" value="InterPro"/>
</dbReference>
<evidence type="ECO:0000256" key="2">
    <source>
        <dbReference type="ARBA" id="ARBA00022840"/>
    </source>
</evidence>
<accession>A0A1M4WHF6</accession>
<organism evidence="6 7">
    <name type="scientific">Lampropedia hyalina DSM 16112</name>
    <dbReference type="NCBI Taxonomy" id="1122156"/>
    <lineage>
        <taxon>Bacteria</taxon>
        <taxon>Pseudomonadati</taxon>
        <taxon>Pseudomonadota</taxon>
        <taxon>Betaproteobacteria</taxon>
        <taxon>Burkholderiales</taxon>
        <taxon>Comamonadaceae</taxon>
        <taxon>Lampropedia</taxon>
    </lineage>
</organism>
<keyword evidence="2" id="KW-0067">ATP-binding</keyword>
<dbReference type="PANTHER" id="PTHR42960:SF1">
    <property type="entry name" value="YCF46 PROTEIN"/>
    <property type="match status" value="1"/>
</dbReference>
<keyword evidence="1" id="KW-0547">Nucleotide-binding</keyword>